<organism evidence="2 3">
    <name type="scientific">Alkaliphilus flagellatus</name>
    <dbReference type="NCBI Taxonomy" id="2841507"/>
    <lineage>
        <taxon>Bacteria</taxon>
        <taxon>Bacillati</taxon>
        <taxon>Bacillota</taxon>
        <taxon>Clostridia</taxon>
        <taxon>Peptostreptococcales</taxon>
        <taxon>Natronincolaceae</taxon>
        <taxon>Alkaliphilus</taxon>
    </lineage>
</organism>
<evidence type="ECO:0000259" key="1">
    <source>
        <dbReference type="Pfam" id="PF00535"/>
    </source>
</evidence>
<name>A0ABS6FXX9_9FIRM</name>
<dbReference type="InterPro" id="IPR001173">
    <property type="entry name" value="Glyco_trans_2-like"/>
</dbReference>
<gene>
    <name evidence="2" type="ORF">KQI88_01460</name>
</gene>
<dbReference type="EMBL" id="JAHLQK010000001">
    <property type="protein sequence ID" value="MBU5675082.1"/>
    <property type="molecule type" value="Genomic_DNA"/>
</dbReference>
<dbReference type="PANTHER" id="PTHR43685">
    <property type="entry name" value="GLYCOSYLTRANSFERASE"/>
    <property type="match status" value="1"/>
</dbReference>
<sequence>MSKYDAGILENESANRFIKNIKGGYNIKLPAYYQNSKNSKGNINNSDKRNTENMPGITVITSTIRPEFMEKVFENYNRQTYQKKELIIVLNKNSMNIRKWMKKAKQYKNIRVFQLDERISFGQCYNFCVSKSKYDYIAPFDDDDYYAPNYLNDIVEAFQTSKADVVGKKTRYVYFESSGILAISNPNNENRYVDHIDGPTLSFNKKIFDKVRFTNQPVGVDGRFCKDCIDNGIKLYSTNKFNHVYIRHSSSHQHTWAISDDEFLSWCDVIGKIENYQEYVAK</sequence>
<dbReference type="InterPro" id="IPR050834">
    <property type="entry name" value="Glycosyltransf_2"/>
</dbReference>
<evidence type="ECO:0000313" key="3">
    <source>
        <dbReference type="Proteomes" id="UP000779508"/>
    </source>
</evidence>
<accession>A0ABS6FXX9</accession>
<evidence type="ECO:0000313" key="2">
    <source>
        <dbReference type="EMBL" id="MBU5675082.1"/>
    </source>
</evidence>
<proteinExistence type="predicted"/>
<dbReference type="CDD" id="cd00761">
    <property type="entry name" value="Glyco_tranf_GTA_type"/>
    <property type="match status" value="1"/>
</dbReference>
<dbReference type="RefSeq" id="WP_216414586.1">
    <property type="nucleotide sequence ID" value="NZ_JAHLQK010000001.1"/>
</dbReference>
<reference evidence="2 3" key="1">
    <citation type="submission" date="2021-06" db="EMBL/GenBank/DDBJ databases">
        <authorList>
            <person name="Sun Q."/>
            <person name="Li D."/>
        </authorList>
    </citation>
    <scope>NUCLEOTIDE SEQUENCE [LARGE SCALE GENOMIC DNA]</scope>
    <source>
        <strain evidence="2 3">MSJ-5</strain>
    </source>
</reference>
<dbReference type="Proteomes" id="UP000779508">
    <property type="component" value="Unassembled WGS sequence"/>
</dbReference>
<feature type="domain" description="Glycosyltransferase 2-like" evidence="1">
    <location>
        <begin position="60"/>
        <end position="176"/>
    </location>
</feature>
<keyword evidence="3" id="KW-1185">Reference proteome</keyword>
<dbReference type="PANTHER" id="PTHR43685:SF2">
    <property type="entry name" value="GLYCOSYLTRANSFERASE 2-LIKE DOMAIN-CONTAINING PROTEIN"/>
    <property type="match status" value="1"/>
</dbReference>
<protein>
    <submittedName>
        <fullName evidence="2">Glycosyltransferase</fullName>
    </submittedName>
</protein>
<dbReference type="Pfam" id="PF00535">
    <property type="entry name" value="Glycos_transf_2"/>
    <property type="match status" value="1"/>
</dbReference>
<comment type="caution">
    <text evidence="2">The sequence shown here is derived from an EMBL/GenBank/DDBJ whole genome shotgun (WGS) entry which is preliminary data.</text>
</comment>